<dbReference type="AlphaFoldDB" id="A0A4R5AUV8"/>
<dbReference type="SUPFAM" id="SSF55008">
    <property type="entry name" value="HMA, heavy metal-associated domain"/>
    <property type="match status" value="1"/>
</dbReference>
<proteinExistence type="predicted"/>
<dbReference type="EMBL" id="SMFM01000009">
    <property type="protein sequence ID" value="TDD74342.1"/>
    <property type="molecule type" value="Genomic_DNA"/>
</dbReference>
<evidence type="ECO:0000259" key="2">
    <source>
        <dbReference type="Pfam" id="PF11827"/>
    </source>
</evidence>
<dbReference type="OrthoDB" id="5513217at2"/>
<protein>
    <submittedName>
        <fullName evidence="3">DUF3347 domain-containing protein</fullName>
    </submittedName>
</protein>
<feature type="signal peptide" evidence="1">
    <location>
        <begin position="1"/>
        <end position="22"/>
    </location>
</feature>
<keyword evidence="1" id="KW-0732">Signal</keyword>
<dbReference type="GO" id="GO:0046872">
    <property type="term" value="F:metal ion binding"/>
    <property type="evidence" value="ECO:0007669"/>
    <property type="project" value="InterPro"/>
</dbReference>
<organism evidence="3 4">
    <name type="scientific">Flavobacterium caseinilyticum</name>
    <dbReference type="NCBI Taxonomy" id="2541732"/>
    <lineage>
        <taxon>Bacteria</taxon>
        <taxon>Pseudomonadati</taxon>
        <taxon>Bacteroidota</taxon>
        <taxon>Flavobacteriia</taxon>
        <taxon>Flavobacteriales</taxon>
        <taxon>Flavobacteriaceae</taxon>
        <taxon>Flavobacterium</taxon>
    </lineage>
</organism>
<keyword evidence="4" id="KW-1185">Reference proteome</keyword>
<comment type="caution">
    <text evidence="3">The sequence shown here is derived from an EMBL/GenBank/DDBJ whole genome shotgun (WGS) entry which is preliminary data.</text>
</comment>
<name>A0A4R5AUV8_9FLAO</name>
<accession>A0A4R5AUV8</accession>
<evidence type="ECO:0000313" key="3">
    <source>
        <dbReference type="EMBL" id="TDD74342.1"/>
    </source>
</evidence>
<gene>
    <name evidence="3" type="ORF">E0F89_14680</name>
</gene>
<feature type="chain" id="PRO_5020651402" evidence="1">
    <location>
        <begin position="23"/>
        <end position="294"/>
    </location>
</feature>
<evidence type="ECO:0000313" key="4">
    <source>
        <dbReference type="Proteomes" id="UP000295278"/>
    </source>
</evidence>
<sequence length="294" mass="32992">MKSISKILMVITVLLSAVNGFAQIKNSKTETVKIYGDCDICKTNIEKAGNVNKVAKVEWIKDTKIATLTYDSKKTNRDEILKRIALAGYDNEQFLAPDDLYSKLPASYQYERTLKPITKSKDAGMDMKNEHENHDHSEMVQANTATTQNISQLNAVFDNYFSIKDALVKTDANLASLQATKLVAAINAVDMNKLAMEEHTVWMKVMKDLMSNAENISKSKDASKQRETFALLSKNIYELTKVSKQDTPIYYQHCPMFNNGKGANWLSKENVVKNPYFGSKMLTCGSTVETIGNK</sequence>
<dbReference type="InterPro" id="IPR021782">
    <property type="entry name" value="DUF3347"/>
</dbReference>
<reference evidence="3 4" key="1">
    <citation type="submission" date="2019-03" db="EMBL/GenBank/DDBJ databases">
        <title>Flavobacterium AT-3-2 sp. nov., isolated from arctic soil.</title>
        <authorList>
            <person name="Chaudhary D.K."/>
        </authorList>
    </citation>
    <scope>NUCLEOTIDE SEQUENCE [LARGE SCALE GENOMIC DNA]</scope>
    <source>
        <strain evidence="3 4">AT-3-2</strain>
    </source>
</reference>
<dbReference type="RefSeq" id="WP_131910532.1">
    <property type="nucleotide sequence ID" value="NZ_SMFM01000009.1"/>
</dbReference>
<dbReference type="Proteomes" id="UP000295278">
    <property type="component" value="Unassembled WGS sequence"/>
</dbReference>
<dbReference type="Pfam" id="PF11827">
    <property type="entry name" value="DUF3347"/>
    <property type="match status" value="1"/>
</dbReference>
<feature type="domain" description="DUF3347" evidence="2">
    <location>
        <begin position="156"/>
        <end position="245"/>
    </location>
</feature>
<dbReference type="InterPro" id="IPR036163">
    <property type="entry name" value="HMA_dom_sf"/>
</dbReference>
<evidence type="ECO:0000256" key="1">
    <source>
        <dbReference type="SAM" id="SignalP"/>
    </source>
</evidence>
<dbReference type="Gene3D" id="3.30.70.100">
    <property type="match status" value="1"/>
</dbReference>